<protein>
    <submittedName>
        <fullName evidence="2">Uncharacterized protein</fullName>
    </submittedName>
</protein>
<dbReference type="STRING" id="1229780.BN381_210030"/>
<dbReference type="Proteomes" id="UP000018291">
    <property type="component" value="Unassembled WGS sequence"/>
</dbReference>
<organism evidence="2 3">
    <name type="scientific">Candidatus Neomicrothrix parvicella RN1</name>
    <dbReference type="NCBI Taxonomy" id="1229780"/>
    <lineage>
        <taxon>Bacteria</taxon>
        <taxon>Bacillati</taxon>
        <taxon>Actinomycetota</taxon>
        <taxon>Acidimicrobiia</taxon>
        <taxon>Acidimicrobiales</taxon>
        <taxon>Microthrixaceae</taxon>
        <taxon>Candidatus Neomicrothrix</taxon>
    </lineage>
</organism>
<gene>
    <name evidence="2" type="ORF">BN381_210030</name>
</gene>
<dbReference type="EMBL" id="CANL01000014">
    <property type="protein sequence ID" value="CCM63340.1"/>
    <property type="molecule type" value="Genomic_DNA"/>
</dbReference>
<accession>R4YYF6</accession>
<dbReference type="AlphaFoldDB" id="R4YYF6"/>
<sequence length="110" mass="11778">MRFLRPKDRGRHQAGEPLLPGPEPGGAQVGVTTGHLAGSNPTTEVGSGFEHSHRPARPEQPSARVSPLNTDLGHSLALLVGLAPDIPERNADLVRILRRKLGGTTYRLQP</sequence>
<keyword evidence="3" id="KW-1185">Reference proteome</keyword>
<feature type="region of interest" description="Disordered" evidence="1">
    <location>
        <begin position="1"/>
        <end position="69"/>
    </location>
</feature>
<name>R4YYF6_9ACTN</name>
<dbReference type="HOGENOM" id="CLU_2166396_0_0_11"/>
<evidence type="ECO:0000313" key="2">
    <source>
        <dbReference type="EMBL" id="CCM63340.1"/>
    </source>
</evidence>
<reference evidence="2 3" key="1">
    <citation type="journal article" date="2013" name="ISME J.">
        <title>Metabolic model for the filamentous 'Candidatus Microthrix parvicella' based on genomic and metagenomic analyses.</title>
        <authorList>
            <person name="Jon McIlroy S."/>
            <person name="Kristiansen R."/>
            <person name="Albertsen M."/>
            <person name="Michael Karst S."/>
            <person name="Rossetti S."/>
            <person name="Lund Nielsen J."/>
            <person name="Tandoi V."/>
            <person name="James Seviour R."/>
            <person name="Nielsen P.H."/>
        </authorList>
    </citation>
    <scope>NUCLEOTIDE SEQUENCE [LARGE SCALE GENOMIC DNA]</scope>
    <source>
        <strain evidence="2 3">RN1</strain>
    </source>
</reference>
<comment type="caution">
    <text evidence="2">The sequence shown here is derived from an EMBL/GenBank/DDBJ whole genome shotgun (WGS) entry which is preliminary data.</text>
</comment>
<evidence type="ECO:0000313" key="3">
    <source>
        <dbReference type="Proteomes" id="UP000018291"/>
    </source>
</evidence>
<feature type="compositionally biased region" description="Basic and acidic residues" evidence="1">
    <location>
        <begin position="1"/>
        <end position="14"/>
    </location>
</feature>
<proteinExistence type="predicted"/>
<evidence type="ECO:0000256" key="1">
    <source>
        <dbReference type="SAM" id="MobiDB-lite"/>
    </source>
</evidence>